<evidence type="ECO:0000259" key="5">
    <source>
        <dbReference type="Pfam" id="PF13205"/>
    </source>
</evidence>
<dbReference type="Pfam" id="PF13205">
    <property type="entry name" value="Big_5"/>
    <property type="match status" value="3"/>
</dbReference>
<dbReference type="RefSeq" id="WP_168105399.1">
    <property type="nucleotide sequence ID" value="NZ_VTOX01000001.1"/>
</dbReference>
<name>A0A7X6DC56_9BURK</name>
<dbReference type="EMBL" id="VTOX01000001">
    <property type="protein sequence ID" value="NKE64293.1"/>
    <property type="molecule type" value="Genomic_DNA"/>
</dbReference>
<gene>
    <name evidence="6" type="ORF">RAMLITH_00545</name>
</gene>
<comment type="caution">
    <text evidence="6">The sequence shown here is derived from an EMBL/GenBank/DDBJ whole genome shotgun (WGS) entry which is preliminary data.</text>
</comment>
<dbReference type="GO" id="GO:0005576">
    <property type="term" value="C:extracellular region"/>
    <property type="evidence" value="ECO:0007669"/>
    <property type="project" value="UniProtKB-SubCell"/>
</dbReference>
<protein>
    <recommendedName>
        <fullName evidence="5">SbsA Ig-like domain-containing protein</fullName>
    </recommendedName>
</protein>
<dbReference type="PANTHER" id="PTHR38340:SF1">
    <property type="entry name" value="S-LAYER PROTEIN"/>
    <property type="match status" value="1"/>
</dbReference>
<dbReference type="InterPro" id="IPR018511">
    <property type="entry name" value="Hemolysin-typ_Ca-bd_CS"/>
</dbReference>
<proteinExistence type="predicted"/>
<dbReference type="Pfam" id="PF00353">
    <property type="entry name" value="HemolysinCabind"/>
    <property type="match status" value="3"/>
</dbReference>
<dbReference type="Proteomes" id="UP000521868">
    <property type="component" value="Unassembled WGS sequence"/>
</dbReference>
<dbReference type="InterPro" id="IPR001343">
    <property type="entry name" value="Hemolysn_Ca-bd"/>
</dbReference>
<accession>A0A7X6DC56</accession>
<dbReference type="InterPro" id="IPR011049">
    <property type="entry name" value="Serralysin-like_metalloprot_C"/>
</dbReference>
<feature type="domain" description="SbsA Ig-like" evidence="5">
    <location>
        <begin position="1111"/>
        <end position="1218"/>
    </location>
</feature>
<evidence type="ECO:0000256" key="3">
    <source>
        <dbReference type="ARBA" id="ARBA00022729"/>
    </source>
</evidence>
<dbReference type="PANTHER" id="PTHR38340">
    <property type="entry name" value="S-LAYER PROTEIN"/>
    <property type="match status" value="1"/>
</dbReference>
<comment type="subcellular location">
    <subcellularLocation>
        <location evidence="1">Secreted</location>
    </subcellularLocation>
</comment>
<keyword evidence="7" id="KW-1185">Reference proteome</keyword>
<dbReference type="Gene3D" id="2.150.10.10">
    <property type="entry name" value="Serralysin-like metalloprotease, C-terminal"/>
    <property type="match status" value="2"/>
</dbReference>
<dbReference type="InterPro" id="IPR050557">
    <property type="entry name" value="RTX_toxin/Mannuronan_C5-epim"/>
</dbReference>
<sequence>MSDIHGTAGDDWLPGTAGDDVFHGLEGRDTAQIAAPSSSAVFSLDAQNRWVVASAQGADTMDSIEAVQFTDGTVVPGTEFTINSTTAGVQRYASMAKLADGSYVAAWSSDADGDGSGAAGIYTQRFDANGARLGGETLVSVQPAADRVCSWVAALQGGGYVVTWAARAAPWQNDPTSQWFDVHAQRFDAGGAPVGGDILVNSTTTGTQYQTGRSLGGLADGGFVVVWESNGLPPPGGGTPPGDGVWMQRFDAAGAPVGGEVQVAAEYGPTYAVTTALAGGGFVVAWWAGNGVAQQRFDASGQPQGGTTLAGYGAQPILTGLAGGGWALAWVGNDGQLFTQIFTSGGAASGAPITVNSPTTYANSPQLAATPDGGFVVAWASHGVFGGPTEVPGVYLQRFDAAGNPSGARTLVDEQTDSHGVGDLGLAALADSSSVVQWVGPDGSGTGVWARRIDSSGVAQSSGTSLAGDGGDNTIVFSGSAPMLLTGNDGNDSLQGGSGADQLDAGSGDDVLQGGDGDDLVLGGPGRDTAMVGASLDGLGWELLADRVLRLTVPGEGVDTLQSIEQVRGASGSVDLQWGAVADLRVNTTLPAVQEWSRVSPLADGGFVVTWETNVTSSGKYGGSSFQSFAQRYDAAGAPVGPELLVSAATNMHQGPTAAALADGGFVVTWKASNGLSSDILLQRYDAGGAKVGAAVTVASHGAVNDQTPEVLALGNGFVVAWSAPDGSGTGIFAQRFDASGAKVGAAVQVNTSGTAATPAGASQQTDPALALLADGSYVVSWASSDGSGSQVFMQRFDATGARIGGETLLTGNGSSPDVVANAAGGFLLTWLEAGHVQAQRFDATGAGLGSPTQVDTATPDIAFPVATALPDGGYLVAWQSTWSDVYGQRLDAAGQRVGVETVLSGSAADQQRYPDVATLANGSTLATWTGGSTQAYTGTADVYLQRFDADLMPEPVMTLVGDAGHNVLQVSTAVQRVGLVGGAGNDLLAGTPGTSDVLTGGSGNDTFAFAAWGSGIDLITDSAPGDRIVVAGAQFAGGVSAGDGTSVAANGVQVATTGARTTLFIGTNTTPGADVVIELAGAFAAADFSAAGDSVTWSGAAPPPPPPPGDATAPVAIDFFPAAGSNTLPPGWSLAITFNETVQAGSGTITLQTDAGQVVQTFGAGDPGLRFVDSSVVIDPAADLLAGTTYRLLVGAGAIEDLAGNDYAGVADYGFTTAGEPPAGGDTGAPVAVDFFPAADSNTLPPDWSLAITFDEIVQGGAGAITLQTVAGQVVQTFGAGDPGLRFIDKSVVVDPAADLVPGTTYRLIVASGAIQDLEGHAYAGVSDHTFTTAGEAPGGGDTTAPVAIDFFPAAGSNTLPSDWSLGITFDEGVQAGSGTITLQTAVGQVVQTFGAGDSGLRFVDASVVIDPAADLLPGTTYRLNVGANAIEDLARNAYAGVSDHTFTTAGSTAQAMVKLVGFAAQDVAPMA</sequence>
<dbReference type="PROSITE" id="PS00330">
    <property type="entry name" value="HEMOLYSIN_CALCIUM"/>
    <property type="match status" value="1"/>
</dbReference>
<feature type="domain" description="SbsA Ig-like" evidence="5">
    <location>
        <begin position="1343"/>
        <end position="1450"/>
    </location>
</feature>
<evidence type="ECO:0000256" key="4">
    <source>
        <dbReference type="SAM" id="MobiDB-lite"/>
    </source>
</evidence>
<dbReference type="GO" id="GO:0005509">
    <property type="term" value="F:calcium ion binding"/>
    <property type="evidence" value="ECO:0007669"/>
    <property type="project" value="InterPro"/>
</dbReference>
<evidence type="ECO:0000313" key="7">
    <source>
        <dbReference type="Proteomes" id="UP000521868"/>
    </source>
</evidence>
<dbReference type="InterPro" id="IPR032812">
    <property type="entry name" value="SbsA_Ig"/>
</dbReference>
<dbReference type="PRINTS" id="PR00313">
    <property type="entry name" value="CABNDNGRPT"/>
</dbReference>
<evidence type="ECO:0000256" key="2">
    <source>
        <dbReference type="ARBA" id="ARBA00022525"/>
    </source>
</evidence>
<dbReference type="SUPFAM" id="SSF51120">
    <property type="entry name" value="beta-Roll"/>
    <property type="match status" value="2"/>
</dbReference>
<keyword evidence="2" id="KW-0964">Secreted</keyword>
<organism evidence="6 7">
    <name type="scientific">Ramlibacter lithotrophicus</name>
    <dbReference type="NCBI Taxonomy" id="2606681"/>
    <lineage>
        <taxon>Bacteria</taxon>
        <taxon>Pseudomonadati</taxon>
        <taxon>Pseudomonadota</taxon>
        <taxon>Betaproteobacteria</taxon>
        <taxon>Burkholderiales</taxon>
        <taxon>Comamonadaceae</taxon>
        <taxon>Ramlibacter</taxon>
    </lineage>
</organism>
<keyword evidence="3" id="KW-0732">Signal</keyword>
<feature type="region of interest" description="Disordered" evidence="4">
    <location>
        <begin position="486"/>
        <end position="524"/>
    </location>
</feature>
<feature type="domain" description="SbsA Ig-like" evidence="5">
    <location>
        <begin position="1227"/>
        <end position="1334"/>
    </location>
</feature>
<evidence type="ECO:0000256" key="1">
    <source>
        <dbReference type="ARBA" id="ARBA00004613"/>
    </source>
</evidence>
<reference evidence="6 7" key="1">
    <citation type="journal article" date="2020" name="Nature">
        <title>Bacterial chemolithoautotrophy via manganese oxidation.</title>
        <authorList>
            <person name="Yu H."/>
            <person name="Leadbetter J.R."/>
        </authorList>
    </citation>
    <scope>NUCLEOTIDE SEQUENCE [LARGE SCALE GENOMIC DNA]</scope>
    <source>
        <strain evidence="6 7">RBP-1</strain>
    </source>
</reference>
<evidence type="ECO:0000313" key="6">
    <source>
        <dbReference type="EMBL" id="NKE64293.1"/>
    </source>
</evidence>